<evidence type="ECO:0000313" key="2">
    <source>
        <dbReference type="EMBL" id="TCJ14491.1"/>
    </source>
</evidence>
<dbReference type="InterPro" id="IPR010321">
    <property type="entry name" value="DUF922"/>
</dbReference>
<gene>
    <name evidence="2" type="ORF">EPD60_10920</name>
</gene>
<name>A0A4R1BBU6_9BACT</name>
<dbReference type="AlphaFoldDB" id="A0A4R1BBU6"/>
<feature type="signal peptide" evidence="1">
    <location>
        <begin position="1"/>
        <end position="22"/>
    </location>
</feature>
<evidence type="ECO:0000313" key="3">
    <source>
        <dbReference type="Proteomes" id="UP000295334"/>
    </source>
</evidence>
<evidence type="ECO:0000256" key="1">
    <source>
        <dbReference type="SAM" id="SignalP"/>
    </source>
</evidence>
<accession>A0A4R1BBU6</accession>
<reference evidence="2 3" key="1">
    <citation type="submission" date="2019-03" db="EMBL/GenBank/DDBJ databases">
        <authorList>
            <person name="Kim M.K.M."/>
        </authorList>
    </citation>
    <scope>NUCLEOTIDE SEQUENCE [LARGE SCALE GENOMIC DNA]</scope>
    <source>
        <strain evidence="2 3">17J68-12</strain>
    </source>
</reference>
<dbReference type="Pfam" id="PF06037">
    <property type="entry name" value="DUF922"/>
    <property type="match status" value="1"/>
</dbReference>
<proteinExistence type="predicted"/>
<keyword evidence="1" id="KW-0732">Signal</keyword>
<dbReference type="EMBL" id="SJZI01000042">
    <property type="protein sequence ID" value="TCJ14491.1"/>
    <property type="molecule type" value="Genomic_DNA"/>
</dbReference>
<dbReference type="Proteomes" id="UP000295334">
    <property type="component" value="Unassembled WGS sequence"/>
</dbReference>
<organism evidence="2 3">
    <name type="scientific">Flaviaesturariibacter flavus</name>
    <dbReference type="NCBI Taxonomy" id="2502780"/>
    <lineage>
        <taxon>Bacteria</taxon>
        <taxon>Pseudomonadati</taxon>
        <taxon>Bacteroidota</taxon>
        <taxon>Chitinophagia</taxon>
        <taxon>Chitinophagales</taxon>
        <taxon>Chitinophagaceae</taxon>
        <taxon>Flaviaestuariibacter</taxon>
    </lineage>
</organism>
<protein>
    <submittedName>
        <fullName evidence="2">DUF922 domain-containing protein</fullName>
    </submittedName>
</protein>
<dbReference type="RefSeq" id="WP_131449481.1">
    <property type="nucleotide sequence ID" value="NZ_SJZI01000042.1"/>
</dbReference>
<sequence>MKLSLSILTLAFAALGAAFAPARTEPASKESTPMIAAAAYTPAVREENEEIIPWSVRRIVGWEDFQSAPVRGTEAVASTSTSLGLSYKIQDGELAYEISCNFSKSKSWGLMRNDYILAHEQGHFDITELSARRLHEALASYTYNRRTYKQDLTRIYNSIVQVKEQMQEQYDHETNHSRNRAVQAEWLDRIEKMLDDSQQWANYP</sequence>
<dbReference type="OrthoDB" id="5431540at2"/>
<comment type="caution">
    <text evidence="2">The sequence shown here is derived from an EMBL/GenBank/DDBJ whole genome shotgun (WGS) entry which is preliminary data.</text>
</comment>
<feature type="chain" id="PRO_5020480079" evidence="1">
    <location>
        <begin position="23"/>
        <end position="204"/>
    </location>
</feature>
<keyword evidence="3" id="KW-1185">Reference proteome</keyword>